<sequence>MLTREQIDAVLELLALPERPSNRQIAILTGVSRSSVNSLANGRRSPYAREDVLEPPVSSATGSGPPTRCLTCGQERRGRCVRCAAQRHARQIIRPKNTPSGDADRWRCTDPRNAIGRH</sequence>
<dbReference type="Proteomes" id="UP000318995">
    <property type="component" value="Unassembled WGS sequence"/>
</dbReference>
<comment type="caution">
    <text evidence="2">The sequence shown here is derived from an EMBL/GenBank/DDBJ whole genome shotgun (WGS) entry which is preliminary data.</text>
</comment>
<keyword evidence="3" id="KW-1185">Reference proteome</keyword>
<dbReference type="AlphaFoldDB" id="A0A5C5VXN1"/>
<protein>
    <submittedName>
        <fullName evidence="2">Uncharacterized protein</fullName>
    </submittedName>
</protein>
<feature type="region of interest" description="Disordered" evidence="1">
    <location>
        <begin position="35"/>
        <end position="66"/>
    </location>
</feature>
<name>A0A5C5VXN1_9BACT</name>
<evidence type="ECO:0000313" key="3">
    <source>
        <dbReference type="Proteomes" id="UP000318995"/>
    </source>
</evidence>
<evidence type="ECO:0000313" key="2">
    <source>
        <dbReference type="EMBL" id="TWT42471.1"/>
    </source>
</evidence>
<organism evidence="2 3">
    <name type="scientific">Botrimarina hoheduenensis</name>
    <dbReference type="NCBI Taxonomy" id="2528000"/>
    <lineage>
        <taxon>Bacteria</taxon>
        <taxon>Pseudomonadati</taxon>
        <taxon>Planctomycetota</taxon>
        <taxon>Planctomycetia</taxon>
        <taxon>Pirellulales</taxon>
        <taxon>Lacipirellulaceae</taxon>
        <taxon>Botrimarina</taxon>
    </lineage>
</organism>
<feature type="region of interest" description="Disordered" evidence="1">
    <location>
        <begin position="94"/>
        <end position="118"/>
    </location>
</feature>
<reference evidence="2 3" key="1">
    <citation type="submission" date="2019-02" db="EMBL/GenBank/DDBJ databases">
        <title>Deep-cultivation of Planctomycetes and their phenomic and genomic characterization uncovers novel biology.</title>
        <authorList>
            <person name="Wiegand S."/>
            <person name="Jogler M."/>
            <person name="Boedeker C."/>
            <person name="Pinto D."/>
            <person name="Vollmers J."/>
            <person name="Rivas-Marin E."/>
            <person name="Kohn T."/>
            <person name="Peeters S.H."/>
            <person name="Heuer A."/>
            <person name="Rast P."/>
            <person name="Oberbeckmann S."/>
            <person name="Bunk B."/>
            <person name="Jeske O."/>
            <person name="Meyerdierks A."/>
            <person name="Storesund J.E."/>
            <person name="Kallscheuer N."/>
            <person name="Luecker S."/>
            <person name="Lage O.M."/>
            <person name="Pohl T."/>
            <person name="Merkel B.J."/>
            <person name="Hornburger P."/>
            <person name="Mueller R.-W."/>
            <person name="Bruemmer F."/>
            <person name="Labrenz M."/>
            <person name="Spormann A.M."/>
            <person name="Op Den Camp H."/>
            <person name="Overmann J."/>
            <person name="Amann R."/>
            <person name="Jetten M.S.M."/>
            <person name="Mascher T."/>
            <person name="Medema M.H."/>
            <person name="Devos D.P."/>
            <person name="Kaster A.-K."/>
            <person name="Ovreas L."/>
            <person name="Rohde M."/>
            <person name="Galperin M.Y."/>
            <person name="Jogler C."/>
        </authorList>
    </citation>
    <scope>NUCLEOTIDE SEQUENCE [LARGE SCALE GENOMIC DNA]</scope>
    <source>
        <strain evidence="2 3">Pla111</strain>
    </source>
</reference>
<gene>
    <name evidence="2" type="ORF">Pla111_27760</name>
</gene>
<proteinExistence type="predicted"/>
<evidence type="ECO:0000256" key="1">
    <source>
        <dbReference type="SAM" id="MobiDB-lite"/>
    </source>
</evidence>
<dbReference type="EMBL" id="SJPH01000007">
    <property type="protein sequence ID" value="TWT42471.1"/>
    <property type="molecule type" value="Genomic_DNA"/>
</dbReference>
<accession>A0A5C5VXN1</accession>